<dbReference type="PANTHER" id="PTHR19858:SF0">
    <property type="entry name" value="PERIODIC TRYPTOPHAN PROTEIN 2 HOMOLOG"/>
    <property type="match status" value="1"/>
</dbReference>
<organism evidence="5 6">
    <name type="scientific">Orchesella cincta</name>
    <name type="common">Springtail</name>
    <name type="synonym">Podura cincta</name>
    <dbReference type="NCBI Taxonomy" id="48709"/>
    <lineage>
        <taxon>Eukaryota</taxon>
        <taxon>Metazoa</taxon>
        <taxon>Ecdysozoa</taxon>
        <taxon>Arthropoda</taxon>
        <taxon>Hexapoda</taxon>
        <taxon>Collembola</taxon>
        <taxon>Entomobryomorpha</taxon>
        <taxon>Entomobryoidea</taxon>
        <taxon>Orchesellidae</taxon>
        <taxon>Orchesellinae</taxon>
        <taxon>Orchesella</taxon>
    </lineage>
</organism>
<dbReference type="Proteomes" id="UP000094527">
    <property type="component" value="Unassembled WGS sequence"/>
</dbReference>
<dbReference type="InterPro" id="IPR007148">
    <property type="entry name" value="SSU_processome_Utp12"/>
</dbReference>
<reference evidence="5 6" key="1">
    <citation type="journal article" date="2016" name="Genome Biol. Evol.">
        <title>Gene Family Evolution Reflects Adaptation to Soil Environmental Stressors in the Genome of the Collembolan Orchesella cincta.</title>
        <authorList>
            <person name="Faddeeva-Vakhrusheva A."/>
            <person name="Derks M.F."/>
            <person name="Anvar S.Y."/>
            <person name="Agamennone V."/>
            <person name="Suring W."/>
            <person name="Smit S."/>
            <person name="van Straalen N.M."/>
            <person name="Roelofs D."/>
        </authorList>
    </citation>
    <scope>NUCLEOTIDE SEQUENCE [LARGE SCALE GENOMIC DNA]</scope>
    <source>
        <tissue evidence="5">Mixed pool</tissue>
    </source>
</reference>
<evidence type="ECO:0000256" key="1">
    <source>
        <dbReference type="ARBA" id="ARBA00022574"/>
    </source>
</evidence>
<dbReference type="PANTHER" id="PTHR19858">
    <property type="entry name" value="WD40 REPEAT PROTEIN"/>
    <property type="match status" value="1"/>
</dbReference>
<sequence>MKQLLSHSAPDGGPTLWKPFVINPDDQQVVGTVNGRFHMASTQTKGAARTVGKGFEDCAFQTISYSADGNLGDWTVKHQTEFGVIDMIRNRGADADEVLPGARRRVPKGDSVVHPEIIQTYATKFSPGGRMWVAATTEGVLLYTTDSAVTFFSPIDEITPQAIDEALRDELYDAALFMALKLNIPATTTMVLEKIPVSFHSAIVTSMTRPLLKLCLQHLASILNETSHVMFHMMLMRKMLQVHLSRLEDDRGFMRPIISNVQKAADRRIKESADMTDSNKHLMEVHQVMRENREKTERSGRVSNFKVKVDLCENGSEDDDGHEDTEHDVLSMDFFD</sequence>
<dbReference type="InterPro" id="IPR027145">
    <property type="entry name" value="PWP2"/>
</dbReference>
<evidence type="ECO:0000256" key="3">
    <source>
        <dbReference type="SAM" id="MobiDB-lite"/>
    </source>
</evidence>
<gene>
    <name evidence="5" type="ORF">Ocin01_14097</name>
</gene>
<evidence type="ECO:0000313" key="6">
    <source>
        <dbReference type="Proteomes" id="UP000094527"/>
    </source>
</evidence>
<keyword evidence="6" id="KW-1185">Reference proteome</keyword>
<evidence type="ECO:0000259" key="4">
    <source>
        <dbReference type="Pfam" id="PF04003"/>
    </source>
</evidence>
<dbReference type="EMBL" id="LJIJ01001195">
    <property type="protein sequence ID" value="ODM92585.1"/>
    <property type="molecule type" value="Genomic_DNA"/>
</dbReference>
<evidence type="ECO:0000256" key="2">
    <source>
        <dbReference type="ARBA" id="ARBA00022737"/>
    </source>
</evidence>
<evidence type="ECO:0000313" key="5">
    <source>
        <dbReference type="EMBL" id="ODM92585.1"/>
    </source>
</evidence>
<protein>
    <submittedName>
        <fullName evidence="5">Periodic tryptophan protein 2</fullName>
    </submittedName>
</protein>
<name>A0A1D2MHY5_ORCCI</name>
<dbReference type="OrthoDB" id="3142434at2759"/>
<proteinExistence type="predicted"/>
<dbReference type="Pfam" id="PF04003">
    <property type="entry name" value="Utp12"/>
    <property type="match status" value="1"/>
</dbReference>
<feature type="region of interest" description="Disordered" evidence="3">
    <location>
        <begin position="314"/>
        <end position="336"/>
    </location>
</feature>
<comment type="caution">
    <text evidence="5">The sequence shown here is derived from an EMBL/GenBank/DDBJ whole genome shotgun (WGS) entry which is preliminary data.</text>
</comment>
<keyword evidence="2" id="KW-0677">Repeat</keyword>
<dbReference type="GO" id="GO:0032040">
    <property type="term" value="C:small-subunit processome"/>
    <property type="evidence" value="ECO:0007669"/>
    <property type="project" value="TreeGrafter"/>
</dbReference>
<feature type="domain" description="Small-subunit processome Utp12" evidence="4">
    <location>
        <begin position="190"/>
        <end position="284"/>
    </location>
</feature>
<dbReference type="GO" id="GO:0000028">
    <property type="term" value="P:ribosomal small subunit assembly"/>
    <property type="evidence" value="ECO:0007669"/>
    <property type="project" value="TreeGrafter"/>
</dbReference>
<keyword evidence="1" id="KW-0853">WD repeat</keyword>
<dbReference type="STRING" id="48709.A0A1D2MHY5"/>
<dbReference type="AlphaFoldDB" id="A0A1D2MHY5"/>
<accession>A0A1D2MHY5</accession>
<dbReference type="GO" id="GO:0000462">
    <property type="term" value="P:maturation of SSU-rRNA from tricistronic rRNA transcript (SSU-rRNA, 5.8S rRNA, LSU-rRNA)"/>
    <property type="evidence" value="ECO:0007669"/>
    <property type="project" value="TreeGrafter"/>
</dbReference>
<dbReference type="GO" id="GO:0034388">
    <property type="term" value="C:Pwp2p-containing subcomplex of 90S preribosome"/>
    <property type="evidence" value="ECO:0007669"/>
    <property type="project" value="TreeGrafter"/>
</dbReference>